<feature type="domain" description="Inhibitor I9" evidence="11">
    <location>
        <begin position="49"/>
        <end position="130"/>
    </location>
</feature>
<dbReference type="InterPro" id="IPR045051">
    <property type="entry name" value="SBT"/>
</dbReference>
<dbReference type="Proteomes" id="UP000537326">
    <property type="component" value="Unassembled WGS sequence"/>
</dbReference>
<organism evidence="13 14">
    <name type="scientific">Nocardioides marinus</name>
    <dbReference type="NCBI Taxonomy" id="374514"/>
    <lineage>
        <taxon>Bacteria</taxon>
        <taxon>Bacillati</taxon>
        <taxon>Actinomycetota</taxon>
        <taxon>Actinomycetes</taxon>
        <taxon>Propionibacteriales</taxon>
        <taxon>Nocardioidaceae</taxon>
        <taxon>Nocardioides</taxon>
    </lineage>
</organism>
<dbReference type="Pfam" id="PF17766">
    <property type="entry name" value="fn3_6"/>
    <property type="match status" value="1"/>
</dbReference>
<dbReference type="CDD" id="cd02120">
    <property type="entry name" value="PA_subtilisin_like"/>
    <property type="match status" value="1"/>
</dbReference>
<comment type="caution">
    <text evidence="13">The sequence shown here is derived from an EMBL/GenBank/DDBJ whole genome shotgun (WGS) entry which is preliminary data.</text>
</comment>
<dbReference type="GO" id="GO:0004252">
    <property type="term" value="F:serine-type endopeptidase activity"/>
    <property type="evidence" value="ECO:0007669"/>
    <property type="project" value="UniProtKB-UniRule"/>
</dbReference>
<dbReference type="AlphaFoldDB" id="A0A7Z0C5P6"/>
<dbReference type="PRINTS" id="PR00723">
    <property type="entry name" value="SUBTILISIN"/>
</dbReference>
<dbReference type="InterPro" id="IPR000209">
    <property type="entry name" value="Peptidase_S8/S53_dom"/>
</dbReference>
<keyword evidence="14" id="KW-1185">Reference proteome</keyword>
<evidence type="ECO:0000256" key="6">
    <source>
        <dbReference type="PIRSR" id="PIRSR615500-1"/>
    </source>
</evidence>
<feature type="active site" description="Charge relay system" evidence="6 7">
    <location>
        <position position="543"/>
    </location>
</feature>
<evidence type="ECO:0000256" key="2">
    <source>
        <dbReference type="ARBA" id="ARBA00022670"/>
    </source>
</evidence>
<comment type="similarity">
    <text evidence="1 7">Belongs to the peptidase S8 family.</text>
</comment>
<dbReference type="PROSITE" id="PS00137">
    <property type="entry name" value="SUBTILASE_HIS"/>
    <property type="match status" value="1"/>
</dbReference>
<keyword evidence="4 7" id="KW-0378">Hydrolase</keyword>
<feature type="active site" description="Charge relay system" evidence="6 7">
    <location>
        <position position="231"/>
    </location>
</feature>
<keyword evidence="3 8" id="KW-0732">Signal</keyword>
<dbReference type="SUPFAM" id="SSF52743">
    <property type="entry name" value="Subtilisin-like"/>
    <property type="match status" value="1"/>
</dbReference>
<keyword evidence="5 7" id="KW-0720">Serine protease</keyword>
<dbReference type="RefSeq" id="WP_179532024.1">
    <property type="nucleotide sequence ID" value="NZ_BAAAPP010000008.1"/>
</dbReference>
<dbReference type="InterPro" id="IPR003137">
    <property type="entry name" value="PA_domain"/>
</dbReference>
<evidence type="ECO:0000256" key="7">
    <source>
        <dbReference type="PROSITE-ProRule" id="PRU01240"/>
    </source>
</evidence>
<dbReference type="InterPro" id="IPR041469">
    <property type="entry name" value="Subtilisin-like_FN3"/>
</dbReference>
<accession>A0A7Z0C5P6</accession>
<evidence type="ECO:0000259" key="10">
    <source>
        <dbReference type="Pfam" id="PF02225"/>
    </source>
</evidence>
<dbReference type="GO" id="GO:0006508">
    <property type="term" value="P:proteolysis"/>
    <property type="evidence" value="ECO:0007669"/>
    <property type="project" value="UniProtKB-KW"/>
</dbReference>
<dbReference type="InterPro" id="IPR036852">
    <property type="entry name" value="Peptidase_S8/S53_dom_sf"/>
</dbReference>
<reference evidence="13 14" key="1">
    <citation type="submission" date="2020-07" db="EMBL/GenBank/DDBJ databases">
        <title>Sequencing the genomes of 1000 actinobacteria strains.</title>
        <authorList>
            <person name="Klenk H.-P."/>
        </authorList>
    </citation>
    <scope>NUCLEOTIDE SEQUENCE [LARGE SCALE GENOMIC DNA]</scope>
    <source>
        <strain evidence="13 14">DSM 18248</strain>
    </source>
</reference>
<dbReference type="PROSITE" id="PS00136">
    <property type="entry name" value="SUBTILASE_ASP"/>
    <property type="match status" value="1"/>
</dbReference>
<evidence type="ECO:0000256" key="5">
    <source>
        <dbReference type="ARBA" id="ARBA00022825"/>
    </source>
</evidence>
<keyword evidence="2 7" id="KW-0645">Protease</keyword>
<dbReference type="Pfam" id="PF02225">
    <property type="entry name" value="PA"/>
    <property type="match status" value="1"/>
</dbReference>
<protein>
    <recommendedName>
        <fullName evidence="15">Peptidase inhibitor I9</fullName>
    </recommendedName>
</protein>
<dbReference type="PANTHER" id="PTHR10795">
    <property type="entry name" value="PROPROTEIN CONVERTASE SUBTILISIN/KEXIN"/>
    <property type="match status" value="1"/>
</dbReference>
<feature type="domain" description="Subtilisin-like protease fibronectin type-III" evidence="12">
    <location>
        <begin position="620"/>
        <end position="688"/>
    </location>
</feature>
<dbReference type="InterPro" id="IPR022398">
    <property type="entry name" value="Peptidase_S8_His-AS"/>
</dbReference>
<dbReference type="EMBL" id="JACBZI010000001">
    <property type="protein sequence ID" value="NYI11321.1"/>
    <property type="molecule type" value="Genomic_DNA"/>
</dbReference>
<sequence length="710" mass="72318">MSTSRSRHRRLRAALTAASMGLATAVASLALPVALTAPQASAAGATELYLVTMDGPGLAAAPPGPATEIARWRIRAEQEALLARVGATQPVYRYSTALNGLALRLTAAEARDLVTAPGVALVEEAQVRRLAGRDLADDPARLSPGGARRGGQGVVVGLVDTGLDPDTPLFSATARVSRGARDRAPSCMPEPAWGPGWCTDKVVAGHWFVAGFGVDRLASRATLAPVDDVGHGTQVASIAAGNADVPVRVRGNEIGRYAGIAPDAQVAVYKACWTAPDPADDGCSTADLVAAIDRAVADGVDVLNLSVAGPPTLDTVELALLGAAEADVVVVAAAGGDAVGGTAHSSPWVTTVGAGTGTVRRGEVRLGGGTRLLGAMSSPGEPVRARVVRAADAAARGASRAAARRCEPGSLDTSVVAERVVLCERGGVGRVDKSQTVAEADGVGMVLVNTGAGDLSADLHAVPTVHLGADDGRRLMSWAASHPRGRVILSARPVTRAVPRVLEWSSTGSPAAAYPKPDVVAPGDGVLGAVPGGQGWQFLGGTSAAAAWVSGTAARLRAERGWSAAATRSAMVTTAEPLPAGVLDAGAGRVRVQAVDSPGLVLGVDPTDYRDWLDGERLGLNTPALVVRGEGTLTRTVTNVGRRARYFSTSAVGFDRHDVSVTPAAVRLGPGESARITVRVTRGEGTQEDGAVLLRGGAGTRTRLPLLVTR</sequence>
<evidence type="ECO:0000259" key="9">
    <source>
        <dbReference type="Pfam" id="PF00082"/>
    </source>
</evidence>
<evidence type="ECO:0000259" key="12">
    <source>
        <dbReference type="Pfam" id="PF17766"/>
    </source>
</evidence>
<feature type="chain" id="PRO_5031554329" description="Peptidase inhibitor I9" evidence="8">
    <location>
        <begin position="43"/>
        <end position="710"/>
    </location>
</feature>
<dbReference type="Pfam" id="PF05922">
    <property type="entry name" value="Inhibitor_I9"/>
    <property type="match status" value="1"/>
</dbReference>
<evidence type="ECO:0000256" key="4">
    <source>
        <dbReference type="ARBA" id="ARBA00022801"/>
    </source>
</evidence>
<proteinExistence type="inferred from homology"/>
<evidence type="ECO:0000256" key="3">
    <source>
        <dbReference type="ARBA" id="ARBA00022729"/>
    </source>
</evidence>
<dbReference type="Gene3D" id="3.50.30.30">
    <property type="match status" value="1"/>
</dbReference>
<dbReference type="Pfam" id="PF00082">
    <property type="entry name" value="Peptidase_S8"/>
    <property type="match status" value="1"/>
</dbReference>
<evidence type="ECO:0000313" key="13">
    <source>
        <dbReference type="EMBL" id="NYI11321.1"/>
    </source>
</evidence>
<feature type="active site" description="Charge relay system" evidence="6 7">
    <location>
        <position position="160"/>
    </location>
</feature>
<dbReference type="PROSITE" id="PS51892">
    <property type="entry name" value="SUBTILASE"/>
    <property type="match status" value="1"/>
</dbReference>
<gene>
    <name evidence="13" type="ORF">BKA05_002836</name>
</gene>
<dbReference type="InterPro" id="IPR010259">
    <property type="entry name" value="S8pro/Inhibitor_I9"/>
</dbReference>
<feature type="domain" description="Peptidase S8/S53" evidence="9">
    <location>
        <begin position="151"/>
        <end position="578"/>
    </location>
</feature>
<evidence type="ECO:0008006" key="15">
    <source>
        <dbReference type="Google" id="ProtNLM"/>
    </source>
</evidence>
<evidence type="ECO:0000259" key="11">
    <source>
        <dbReference type="Pfam" id="PF05922"/>
    </source>
</evidence>
<evidence type="ECO:0000313" key="14">
    <source>
        <dbReference type="Proteomes" id="UP000537326"/>
    </source>
</evidence>
<dbReference type="InterPro" id="IPR015500">
    <property type="entry name" value="Peptidase_S8_subtilisin-rel"/>
</dbReference>
<name>A0A7Z0C5P6_9ACTN</name>
<evidence type="ECO:0000256" key="8">
    <source>
        <dbReference type="SAM" id="SignalP"/>
    </source>
</evidence>
<feature type="signal peptide" evidence="8">
    <location>
        <begin position="1"/>
        <end position="42"/>
    </location>
</feature>
<feature type="domain" description="PA" evidence="10">
    <location>
        <begin position="404"/>
        <end position="475"/>
    </location>
</feature>
<evidence type="ECO:0000256" key="1">
    <source>
        <dbReference type="ARBA" id="ARBA00011073"/>
    </source>
</evidence>
<dbReference type="InterPro" id="IPR023827">
    <property type="entry name" value="Peptidase_S8_Asp-AS"/>
</dbReference>
<dbReference type="Gene3D" id="3.40.50.200">
    <property type="entry name" value="Peptidase S8/S53 domain"/>
    <property type="match status" value="1"/>
</dbReference>